<dbReference type="GO" id="GO:0005524">
    <property type="term" value="F:ATP binding"/>
    <property type="evidence" value="ECO:0007669"/>
    <property type="project" value="UniProtKB-KW"/>
</dbReference>
<dbReference type="EMBL" id="SMAA01000004">
    <property type="protein sequence ID" value="TCS80415.1"/>
    <property type="molecule type" value="Genomic_DNA"/>
</dbReference>
<dbReference type="InterPro" id="IPR013749">
    <property type="entry name" value="PM/HMP-P_kinase-1"/>
</dbReference>
<dbReference type="InterPro" id="IPR029056">
    <property type="entry name" value="Ribokinase-like"/>
</dbReference>
<gene>
    <name evidence="7" type="ORF">EDC37_10417</name>
</gene>
<sequence>MHLILYGNLDINIDFDNDYGEKMKQQRMAIVNDITGFGRCSTVVELPLISAMKIQACPLPTAILSAHTGFADYYMDDYTEHMKPYMANWQALKLRFDGILTGFLGSEKQIDIVMEFIKNFKRPASEIEKGTLLVVDPVMGDGGKLYSSYTYQLCRQMKKLVTCADVLTPNLTEACNLLDLPYPQNGIISDEDLFSICNKLAAFRPNSTMKIIITGIERGENIGNFIYEQGQGSMLEFARIGGEHSGTGDVFVAIVAASLLKNEPIEYAVAKAARFINKSLLFTEKIGLPRNEGICFEEYLTELR</sequence>
<dbReference type="EC" id="2.7.1.35" evidence="1"/>
<dbReference type="SUPFAM" id="SSF53613">
    <property type="entry name" value="Ribokinase-like"/>
    <property type="match status" value="1"/>
</dbReference>
<evidence type="ECO:0000259" key="6">
    <source>
        <dbReference type="Pfam" id="PF08543"/>
    </source>
</evidence>
<evidence type="ECO:0000256" key="4">
    <source>
        <dbReference type="ARBA" id="ARBA00022777"/>
    </source>
</evidence>
<evidence type="ECO:0000256" key="5">
    <source>
        <dbReference type="ARBA" id="ARBA00022840"/>
    </source>
</evidence>
<name>A0A4R3KBL0_9FIRM</name>
<comment type="caution">
    <text evidence="7">The sequence shown here is derived from an EMBL/GenBank/DDBJ whole genome shotgun (WGS) entry which is preliminary data.</text>
</comment>
<dbReference type="GO" id="GO:0005829">
    <property type="term" value="C:cytosol"/>
    <property type="evidence" value="ECO:0007669"/>
    <property type="project" value="TreeGrafter"/>
</dbReference>
<evidence type="ECO:0000256" key="2">
    <source>
        <dbReference type="ARBA" id="ARBA00022679"/>
    </source>
</evidence>
<reference evidence="7 8" key="1">
    <citation type="submission" date="2019-03" db="EMBL/GenBank/DDBJ databases">
        <title>Genomic Encyclopedia of Type Strains, Phase IV (KMG-IV): sequencing the most valuable type-strain genomes for metagenomic binning, comparative biology and taxonomic classification.</title>
        <authorList>
            <person name="Goeker M."/>
        </authorList>
    </citation>
    <scope>NUCLEOTIDE SEQUENCE [LARGE SCALE GENOMIC DNA]</scope>
    <source>
        <strain evidence="7 8">DSM 20467</strain>
    </source>
</reference>
<dbReference type="Gene3D" id="3.40.1190.20">
    <property type="match status" value="1"/>
</dbReference>
<evidence type="ECO:0000313" key="7">
    <source>
        <dbReference type="EMBL" id="TCS80415.1"/>
    </source>
</evidence>
<keyword evidence="4 7" id="KW-0418">Kinase</keyword>
<evidence type="ECO:0000256" key="3">
    <source>
        <dbReference type="ARBA" id="ARBA00022741"/>
    </source>
</evidence>
<keyword evidence="2" id="KW-0808">Transferase</keyword>
<evidence type="ECO:0000313" key="8">
    <source>
        <dbReference type="Proteomes" id="UP000295188"/>
    </source>
</evidence>
<dbReference type="InterPro" id="IPR004625">
    <property type="entry name" value="PyrdxlKinase"/>
</dbReference>
<keyword evidence="5" id="KW-0067">ATP-binding</keyword>
<organism evidence="7 8">
    <name type="scientific">Pectinatus cerevisiiphilus</name>
    <dbReference type="NCBI Taxonomy" id="86956"/>
    <lineage>
        <taxon>Bacteria</taxon>
        <taxon>Bacillati</taxon>
        <taxon>Bacillota</taxon>
        <taxon>Negativicutes</taxon>
        <taxon>Selenomonadales</taxon>
        <taxon>Selenomonadaceae</taxon>
        <taxon>Pectinatus</taxon>
    </lineage>
</organism>
<evidence type="ECO:0000256" key="1">
    <source>
        <dbReference type="ARBA" id="ARBA00012104"/>
    </source>
</evidence>
<keyword evidence="3" id="KW-0547">Nucleotide-binding</keyword>
<proteinExistence type="predicted"/>
<dbReference type="GO" id="GO:0008478">
    <property type="term" value="F:pyridoxal kinase activity"/>
    <property type="evidence" value="ECO:0007669"/>
    <property type="project" value="UniProtKB-EC"/>
</dbReference>
<protein>
    <recommendedName>
        <fullName evidence="1">pyridoxal kinase</fullName>
        <ecNumber evidence="1">2.7.1.35</ecNumber>
    </recommendedName>
</protein>
<dbReference type="Proteomes" id="UP000295188">
    <property type="component" value="Unassembled WGS sequence"/>
</dbReference>
<dbReference type="PANTHER" id="PTHR10534">
    <property type="entry name" value="PYRIDOXAL KINASE"/>
    <property type="match status" value="1"/>
</dbReference>
<dbReference type="PANTHER" id="PTHR10534:SF2">
    <property type="entry name" value="PYRIDOXAL KINASE"/>
    <property type="match status" value="1"/>
</dbReference>
<dbReference type="Pfam" id="PF08543">
    <property type="entry name" value="Phos_pyr_kin"/>
    <property type="match status" value="1"/>
</dbReference>
<keyword evidence="8" id="KW-1185">Reference proteome</keyword>
<dbReference type="AlphaFoldDB" id="A0A4R3KBL0"/>
<feature type="domain" description="Pyridoxamine kinase/Phosphomethylpyrimidine kinase" evidence="6">
    <location>
        <begin position="94"/>
        <end position="281"/>
    </location>
</feature>
<dbReference type="GO" id="GO:0009443">
    <property type="term" value="P:pyridoxal 5'-phosphate salvage"/>
    <property type="evidence" value="ECO:0007669"/>
    <property type="project" value="InterPro"/>
</dbReference>
<dbReference type="NCBIfam" id="NF005491">
    <property type="entry name" value="PRK07105.1"/>
    <property type="match status" value="1"/>
</dbReference>
<accession>A0A4R3KBL0</accession>